<keyword evidence="1" id="KW-0436">Ligase</keyword>
<proteinExistence type="predicted"/>
<keyword evidence="2" id="KW-1185">Reference proteome</keyword>
<reference evidence="1" key="1">
    <citation type="submission" date="2022-07" db="EMBL/GenBank/DDBJ databases">
        <title>Phylogenomic reconstructions and comparative analyses of Kickxellomycotina fungi.</title>
        <authorList>
            <person name="Reynolds N.K."/>
            <person name="Stajich J.E."/>
            <person name="Barry K."/>
            <person name="Grigoriev I.V."/>
            <person name="Crous P."/>
            <person name="Smith M.E."/>
        </authorList>
    </citation>
    <scope>NUCLEOTIDE SEQUENCE</scope>
    <source>
        <strain evidence="1">NRRL 5244</strain>
    </source>
</reference>
<evidence type="ECO:0000313" key="2">
    <source>
        <dbReference type="Proteomes" id="UP001150603"/>
    </source>
</evidence>
<dbReference type="Proteomes" id="UP001150603">
    <property type="component" value="Unassembled WGS sequence"/>
</dbReference>
<sequence>MTQWKSKLQQQGQIAGGVQNESLNVHAQAAQGLLTGLFTYPVLMAADILLYKATHIPVGDDQVQHLELARDIAVHFNKTYKTKLFPLPTPLLTETKR</sequence>
<evidence type="ECO:0000313" key="1">
    <source>
        <dbReference type="EMBL" id="KAJ1942011.1"/>
    </source>
</evidence>
<organism evidence="1 2">
    <name type="scientific">Linderina macrospora</name>
    <dbReference type="NCBI Taxonomy" id="4868"/>
    <lineage>
        <taxon>Eukaryota</taxon>
        <taxon>Fungi</taxon>
        <taxon>Fungi incertae sedis</taxon>
        <taxon>Zoopagomycota</taxon>
        <taxon>Kickxellomycotina</taxon>
        <taxon>Kickxellomycetes</taxon>
        <taxon>Kickxellales</taxon>
        <taxon>Kickxellaceae</taxon>
        <taxon>Linderina</taxon>
    </lineage>
</organism>
<dbReference type="EC" id="6.1.1.2" evidence="1"/>
<comment type="caution">
    <text evidence="1">The sequence shown here is derived from an EMBL/GenBank/DDBJ whole genome shotgun (WGS) entry which is preliminary data.</text>
</comment>
<name>A0ACC1J8Y0_9FUNG</name>
<gene>
    <name evidence="1" type="primary">MSW1_1</name>
    <name evidence="1" type="ORF">FBU59_003331</name>
</gene>
<accession>A0ACC1J8Y0</accession>
<feature type="non-terminal residue" evidence="1">
    <location>
        <position position="97"/>
    </location>
</feature>
<dbReference type="EMBL" id="JANBPW010002090">
    <property type="protein sequence ID" value="KAJ1942011.1"/>
    <property type="molecule type" value="Genomic_DNA"/>
</dbReference>
<protein>
    <submittedName>
        <fullName evidence="1">Tryptophan--tRNA ligase, mitochondrial</fullName>
        <ecNumber evidence="1">6.1.1.2</ecNumber>
    </submittedName>
</protein>